<sequence length="154" mass="17577">MTLRVNGNGHDLHSYVNGEYIDSEWATYGIFNYKFEKQVKLKRRPNQIALLSATVDLQNYGPMFDLVQFGIPGPVEIVERKGDERVVKDFSAHKWSYKVGLRGLEDKLSDSDSNNLTNWLSEELPSNRRMTWYKTTFKAPLGSDSVVLDLLGMG</sequence>
<dbReference type="InterPro" id="IPR001944">
    <property type="entry name" value="Glycoside_Hdrlase_35"/>
</dbReference>
<dbReference type="PANTHER" id="PTHR23421">
    <property type="entry name" value="BETA-GALACTOSIDASE RELATED"/>
    <property type="match status" value="1"/>
</dbReference>
<name>A0AAE0AG98_9ROSI</name>
<dbReference type="EMBL" id="JANJYJ010000005">
    <property type="protein sequence ID" value="KAK3213354.1"/>
    <property type="molecule type" value="Genomic_DNA"/>
</dbReference>
<keyword evidence="2" id="KW-1185">Reference proteome</keyword>
<evidence type="ECO:0000313" key="2">
    <source>
        <dbReference type="Proteomes" id="UP001281410"/>
    </source>
</evidence>
<dbReference type="GO" id="GO:0004553">
    <property type="term" value="F:hydrolase activity, hydrolyzing O-glycosyl compounds"/>
    <property type="evidence" value="ECO:0007669"/>
    <property type="project" value="InterPro"/>
</dbReference>
<evidence type="ECO:0008006" key="3">
    <source>
        <dbReference type="Google" id="ProtNLM"/>
    </source>
</evidence>
<protein>
    <recommendedName>
        <fullName evidence="3">Beta-galactosidase</fullName>
    </recommendedName>
</protein>
<organism evidence="1 2">
    <name type="scientific">Dipteronia sinensis</name>
    <dbReference type="NCBI Taxonomy" id="43782"/>
    <lineage>
        <taxon>Eukaryota</taxon>
        <taxon>Viridiplantae</taxon>
        <taxon>Streptophyta</taxon>
        <taxon>Embryophyta</taxon>
        <taxon>Tracheophyta</taxon>
        <taxon>Spermatophyta</taxon>
        <taxon>Magnoliopsida</taxon>
        <taxon>eudicotyledons</taxon>
        <taxon>Gunneridae</taxon>
        <taxon>Pentapetalae</taxon>
        <taxon>rosids</taxon>
        <taxon>malvids</taxon>
        <taxon>Sapindales</taxon>
        <taxon>Sapindaceae</taxon>
        <taxon>Hippocastanoideae</taxon>
        <taxon>Acereae</taxon>
        <taxon>Dipteronia</taxon>
    </lineage>
</organism>
<proteinExistence type="predicted"/>
<dbReference type="GO" id="GO:0005975">
    <property type="term" value="P:carbohydrate metabolic process"/>
    <property type="evidence" value="ECO:0007669"/>
    <property type="project" value="InterPro"/>
</dbReference>
<comment type="caution">
    <text evidence="1">The sequence shown here is derived from an EMBL/GenBank/DDBJ whole genome shotgun (WGS) entry which is preliminary data.</text>
</comment>
<accession>A0AAE0AG98</accession>
<reference evidence="1" key="1">
    <citation type="journal article" date="2023" name="Plant J.">
        <title>Genome sequences and population genomics provide insights into the demographic history, inbreeding, and mutation load of two 'living fossil' tree species of Dipteronia.</title>
        <authorList>
            <person name="Feng Y."/>
            <person name="Comes H.P."/>
            <person name="Chen J."/>
            <person name="Zhu S."/>
            <person name="Lu R."/>
            <person name="Zhang X."/>
            <person name="Li P."/>
            <person name="Qiu J."/>
            <person name="Olsen K.M."/>
            <person name="Qiu Y."/>
        </authorList>
    </citation>
    <scope>NUCLEOTIDE SEQUENCE</scope>
    <source>
        <strain evidence="1">NBL</strain>
    </source>
</reference>
<dbReference type="AlphaFoldDB" id="A0AAE0AG98"/>
<dbReference type="Proteomes" id="UP001281410">
    <property type="component" value="Unassembled WGS sequence"/>
</dbReference>
<evidence type="ECO:0000313" key="1">
    <source>
        <dbReference type="EMBL" id="KAK3213354.1"/>
    </source>
</evidence>
<gene>
    <name evidence="1" type="ORF">Dsin_018060</name>
</gene>